<dbReference type="Gene3D" id="3.40.630.10">
    <property type="entry name" value="Zn peptidases"/>
    <property type="match status" value="1"/>
</dbReference>
<reference evidence="4" key="1">
    <citation type="journal article" date="2020" name="mSystems">
        <title>Genome- and Community-Level Interaction Insights into Carbon Utilization and Element Cycling Functions of Hydrothermarchaeota in Hydrothermal Sediment.</title>
        <authorList>
            <person name="Zhou Z."/>
            <person name="Liu Y."/>
            <person name="Xu W."/>
            <person name="Pan J."/>
            <person name="Luo Z.H."/>
            <person name="Li M."/>
        </authorList>
    </citation>
    <scope>NUCLEOTIDE SEQUENCE [LARGE SCALE GENOMIC DNA]</scope>
    <source>
        <strain evidence="4">HyVt-76</strain>
    </source>
</reference>
<dbReference type="GO" id="GO:0016603">
    <property type="term" value="F:glutaminyl-peptide cyclotransferase activity"/>
    <property type="evidence" value="ECO:0007669"/>
    <property type="project" value="TreeGrafter"/>
</dbReference>
<keyword evidence="1" id="KW-0808">Transferase</keyword>
<dbReference type="AlphaFoldDB" id="A0A7V5H2D5"/>
<dbReference type="PANTHER" id="PTHR12283:SF6">
    <property type="entry name" value="GLUTAMINYL-PEPTIDE CYCLOTRANSFERASE-RELATED"/>
    <property type="match status" value="1"/>
</dbReference>
<protein>
    <submittedName>
        <fullName evidence="4">M28 family peptidase</fullName>
    </submittedName>
</protein>
<sequence length="295" mass="34255">MKWIRIIFFILILQSFLFAQFNGQRAFQYLVKQVAFGPRNPNSQGHQACLKFLEQELKQQADTVLLQSFDWYDAHHKKTLRLTNVIARFQPEKKRRIFLAAHWDTRPRADHDKPENQDKPIPGANDGASGVAILLEIANVLQKQPPTNVGIDLVLFDGEDYGRQGHLEEYFLGSRYFAKQYQKLKFKHEFGILIDMVGDANLNIKREGYSVKNLPWLVDRVWKTAQNMGYYEFSDQFLGYVDDDHVPLLEAGIPCIDIIDFEYPYWHTLEDTPDKCSPQSLSVVGQVLLEVLYEQ</sequence>
<evidence type="ECO:0000313" key="4">
    <source>
        <dbReference type="EMBL" id="HHE54290.1"/>
    </source>
</evidence>
<evidence type="ECO:0000256" key="2">
    <source>
        <dbReference type="ARBA" id="ARBA00023315"/>
    </source>
</evidence>
<evidence type="ECO:0000256" key="1">
    <source>
        <dbReference type="ARBA" id="ARBA00022679"/>
    </source>
</evidence>
<dbReference type="InterPro" id="IPR040234">
    <property type="entry name" value="QC/QCL"/>
</dbReference>
<gene>
    <name evidence="4" type="ORF">ENL21_00795</name>
</gene>
<organism evidence="4">
    <name type="scientific">Caldithrix abyssi</name>
    <dbReference type="NCBI Taxonomy" id="187145"/>
    <lineage>
        <taxon>Bacteria</taxon>
        <taxon>Pseudomonadati</taxon>
        <taxon>Calditrichota</taxon>
        <taxon>Calditrichia</taxon>
        <taxon>Calditrichales</taxon>
        <taxon>Calditrichaceae</taxon>
        <taxon>Caldithrix</taxon>
    </lineage>
</organism>
<evidence type="ECO:0000259" key="3">
    <source>
        <dbReference type="Pfam" id="PF04389"/>
    </source>
</evidence>
<name>A0A7V5H2D5_CALAY</name>
<comment type="caution">
    <text evidence="4">The sequence shown here is derived from an EMBL/GenBank/DDBJ whole genome shotgun (WGS) entry which is preliminary data.</text>
</comment>
<dbReference type="EMBL" id="DRTD01000058">
    <property type="protein sequence ID" value="HHE54290.1"/>
    <property type="molecule type" value="Genomic_DNA"/>
</dbReference>
<dbReference type="SUPFAM" id="SSF53187">
    <property type="entry name" value="Zn-dependent exopeptidases"/>
    <property type="match status" value="1"/>
</dbReference>
<proteinExistence type="predicted"/>
<dbReference type="PANTHER" id="PTHR12283">
    <property type="entry name" value="GLUTAMINYL-PEPTIDE CYCLOTRANSFERASE"/>
    <property type="match status" value="1"/>
</dbReference>
<dbReference type="GO" id="GO:0008270">
    <property type="term" value="F:zinc ion binding"/>
    <property type="evidence" value="ECO:0007669"/>
    <property type="project" value="TreeGrafter"/>
</dbReference>
<dbReference type="Pfam" id="PF04389">
    <property type="entry name" value="Peptidase_M28"/>
    <property type="match status" value="1"/>
</dbReference>
<accession>A0A7V5H2D5</accession>
<keyword evidence="2" id="KW-0012">Acyltransferase</keyword>
<feature type="domain" description="Peptidase M28" evidence="3">
    <location>
        <begin position="84"/>
        <end position="291"/>
    </location>
</feature>
<dbReference type="Proteomes" id="UP000886111">
    <property type="component" value="Unassembled WGS sequence"/>
</dbReference>
<dbReference type="InterPro" id="IPR007484">
    <property type="entry name" value="Peptidase_M28"/>
</dbReference>